<dbReference type="AlphaFoldDB" id="A0A3P6S7N5"/>
<dbReference type="Gene3D" id="2.60.120.290">
    <property type="entry name" value="Spermadhesin, CUB domain"/>
    <property type="match status" value="1"/>
</dbReference>
<keyword evidence="2" id="KW-1015">Disulfide bond</keyword>
<dbReference type="PROSITE" id="PS01180">
    <property type="entry name" value="CUB"/>
    <property type="match status" value="1"/>
</dbReference>
<evidence type="ECO:0000256" key="3">
    <source>
        <dbReference type="PROSITE-ProRule" id="PRU00059"/>
    </source>
</evidence>
<feature type="domain" description="CUB" evidence="4">
    <location>
        <begin position="3"/>
        <end position="111"/>
    </location>
</feature>
<organism evidence="5 6">
    <name type="scientific">Cylicostephanus goldi</name>
    <name type="common">Nematode worm</name>
    <dbReference type="NCBI Taxonomy" id="71465"/>
    <lineage>
        <taxon>Eukaryota</taxon>
        <taxon>Metazoa</taxon>
        <taxon>Ecdysozoa</taxon>
        <taxon>Nematoda</taxon>
        <taxon>Chromadorea</taxon>
        <taxon>Rhabditida</taxon>
        <taxon>Rhabditina</taxon>
        <taxon>Rhabditomorpha</taxon>
        <taxon>Strongyloidea</taxon>
        <taxon>Strongylidae</taxon>
        <taxon>Cylicostephanus</taxon>
    </lineage>
</organism>
<dbReference type="Pfam" id="PF00431">
    <property type="entry name" value="CUB"/>
    <property type="match status" value="1"/>
</dbReference>
<evidence type="ECO:0000256" key="1">
    <source>
        <dbReference type="ARBA" id="ARBA00022737"/>
    </source>
</evidence>
<keyword evidence="1" id="KW-0677">Repeat</keyword>
<gene>
    <name evidence="5" type="ORF">CGOC_LOCUS5728</name>
</gene>
<name>A0A3P6S7N5_CYLGO</name>
<dbReference type="InterPro" id="IPR035914">
    <property type="entry name" value="Sperma_CUB_dom_sf"/>
</dbReference>
<protein>
    <recommendedName>
        <fullName evidence="4">CUB domain-containing protein</fullName>
    </recommendedName>
</protein>
<evidence type="ECO:0000313" key="5">
    <source>
        <dbReference type="EMBL" id="VDK63620.1"/>
    </source>
</evidence>
<dbReference type="CDD" id="cd00041">
    <property type="entry name" value="CUB"/>
    <property type="match status" value="1"/>
</dbReference>
<evidence type="ECO:0000259" key="4">
    <source>
        <dbReference type="PROSITE" id="PS01180"/>
    </source>
</evidence>
<dbReference type="OrthoDB" id="5808499at2759"/>
<sequence>MACLGYEKGESGKFSTPNYPSPYRGNSNCRWVIEAPINNRIQVNILFAFLQNRSFVVESSTFVHFQLTFDYFETEEFVDIVTVLDGGPAENSTTGDLSQMIFSNSPKYYML</sequence>
<dbReference type="InterPro" id="IPR000859">
    <property type="entry name" value="CUB_dom"/>
</dbReference>
<keyword evidence="6" id="KW-1185">Reference proteome</keyword>
<dbReference type="Proteomes" id="UP000271889">
    <property type="component" value="Unassembled WGS sequence"/>
</dbReference>
<evidence type="ECO:0000256" key="2">
    <source>
        <dbReference type="ARBA" id="ARBA00023157"/>
    </source>
</evidence>
<dbReference type="SUPFAM" id="SSF49854">
    <property type="entry name" value="Spermadhesin, CUB domain"/>
    <property type="match status" value="1"/>
</dbReference>
<accession>A0A3P6S7N5</accession>
<proteinExistence type="predicted"/>
<reference evidence="5 6" key="1">
    <citation type="submission" date="2018-11" db="EMBL/GenBank/DDBJ databases">
        <authorList>
            <consortium name="Pathogen Informatics"/>
        </authorList>
    </citation>
    <scope>NUCLEOTIDE SEQUENCE [LARGE SCALE GENOMIC DNA]</scope>
</reference>
<dbReference type="PANTHER" id="PTHR24251">
    <property type="entry name" value="OVOCHYMASE-RELATED"/>
    <property type="match status" value="1"/>
</dbReference>
<dbReference type="SMART" id="SM00042">
    <property type="entry name" value="CUB"/>
    <property type="match status" value="1"/>
</dbReference>
<dbReference type="EMBL" id="UYRV01017737">
    <property type="protein sequence ID" value="VDK63620.1"/>
    <property type="molecule type" value="Genomic_DNA"/>
</dbReference>
<comment type="caution">
    <text evidence="3">Lacks conserved residue(s) required for the propagation of feature annotation.</text>
</comment>
<evidence type="ECO:0000313" key="6">
    <source>
        <dbReference type="Proteomes" id="UP000271889"/>
    </source>
</evidence>